<dbReference type="EMBL" id="KV595999">
    <property type="protein sequence ID" value="OPL21035.1"/>
    <property type="molecule type" value="Genomic_DNA"/>
</dbReference>
<dbReference type="Pfam" id="PF00999">
    <property type="entry name" value="Na_H_Exchanger"/>
    <property type="match status" value="1"/>
</dbReference>
<evidence type="ECO:0000256" key="11">
    <source>
        <dbReference type="SAM" id="Phobius"/>
    </source>
</evidence>
<feature type="domain" description="Cation/H+ exchanger transmembrane" evidence="12">
    <location>
        <begin position="2"/>
        <end position="85"/>
    </location>
</feature>
<keyword evidence="2" id="KW-0813">Transport</keyword>
<evidence type="ECO:0000256" key="7">
    <source>
        <dbReference type="ARBA" id="ARBA00023065"/>
    </source>
</evidence>
<feature type="non-terminal residue" evidence="13">
    <location>
        <position position="1"/>
    </location>
</feature>
<dbReference type="GO" id="GO:0015386">
    <property type="term" value="F:potassium:proton antiporter activity"/>
    <property type="evidence" value="ECO:0007669"/>
    <property type="project" value="TreeGrafter"/>
</dbReference>
<keyword evidence="4 11" id="KW-0812">Transmembrane</keyword>
<dbReference type="InterPro" id="IPR006153">
    <property type="entry name" value="Cation/H_exchanger_TM"/>
</dbReference>
<evidence type="ECO:0000256" key="8">
    <source>
        <dbReference type="ARBA" id="ARBA00023136"/>
    </source>
</evidence>
<proteinExistence type="predicted"/>
<dbReference type="AlphaFoldDB" id="A0A409V7A1"/>
<evidence type="ECO:0000313" key="14">
    <source>
        <dbReference type="Proteomes" id="UP000266721"/>
    </source>
</evidence>
<gene>
    <name evidence="13" type="ORF">AM593_06507</name>
</gene>
<feature type="transmembrane region" description="Helical" evidence="11">
    <location>
        <begin position="60"/>
        <end position="87"/>
    </location>
</feature>
<keyword evidence="14" id="KW-1185">Reference proteome</keyword>
<name>A0A409V7A1_MYTGA</name>
<evidence type="ECO:0000256" key="2">
    <source>
        <dbReference type="ARBA" id="ARBA00022448"/>
    </source>
</evidence>
<feature type="region of interest" description="Disordered" evidence="10">
    <location>
        <begin position="186"/>
        <end position="207"/>
    </location>
</feature>
<comment type="subcellular location">
    <subcellularLocation>
        <location evidence="1">Endomembrane system</location>
        <topology evidence="1">Multi-pass membrane protein</topology>
    </subcellularLocation>
</comment>
<organism evidence="13 14">
    <name type="scientific">Mytilus galloprovincialis</name>
    <name type="common">Mediterranean mussel</name>
    <dbReference type="NCBI Taxonomy" id="29158"/>
    <lineage>
        <taxon>Eukaryota</taxon>
        <taxon>Metazoa</taxon>
        <taxon>Spiralia</taxon>
        <taxon>Lophotrochozoa</taxon>
        <taxon>Mollusca</taxon>
        <taxon>Bivalvia</taxon>
        <taxon>Autobranchia</taxon>
        <taxon>Pteriomorphia</taxon>
        <taxon>Mytilida</taxon>
        <taxon>Mytiloidea</taxon>
        <taxon>Mytilidae</taxon>
        <taxon>Mytilinae</taxon>
        <taxon>Mytilus</taxon>
    </lineage>
</organism>
<evidence type="ECO:0000256" key="10">
    <source>
        <dbReference type="SAM" id="MobiDB-lite"/>
    </source>
</evidence>
<evidence type="ECO:0000256" key="9">
    <source>
        <dbReference type="ARBA" id="ARBA00023201"/>
    </source>
</evidence>
<dbReference type="PANTHER" id="PTHR10110">
    <property type="entry name" value="SODIUM/HYDROGEN EXCHANGER"/>
    <property type="match status" value="1"/>
</dbReference>
<evidence type="ECO:0000256" key="5">
    <source>
        <dbReference type="ARBA" id="ARBA00022989"/>
    </source>
</evidence>
<keyword evidence="6" id="KW-0915">Sodium</keyword>
<reference evidence="13 14" key="1">
    <citation type="journal article" date="2016" name="PLoS ONE">
        <title>A First Insight into the Genome of the Filter-Feeder Mussel Mytilus galloprovincialis.</title>
        <authorList>
            <person name="Murgarella M."/>
            <person name="Puiu D."/>
            <person name="Novoa B."/>
            <person name="Figueras A."/>
            <person name="Posada D."/>
            <person name="Canchaya C."/>
        </authorList>
    </citation>
    <scope>NUCLEOTIDE SEQUENCE [LARGE SCALE GENOMIC DNA]</scope>
    <source>
        <tissue evidence="13">Muscle</tissue>
    </source>
</reference>
<dbReference type="GO" id="GO:0012505">
    <property type="term" value="C:endomembrane system"/>
    <property type="evidence" value="ECO:0007669"/>
    <property type="project" value="UniProtKB-SubCell"/>
</dbReference>
<keyword evidence="5 11" id="KW-1133">Transmembrane helix</keyword>
<sequence length="207" mass="24022">LIGRAFNIFPLTFLANFFREHKITRKNQFIMWFSGLRGAVAFALCLHLEFSKEDSEKRYILVTTTLIIVLFTTMFLGGATMPLMKLLDATAKTKKKKKSGKEVSLSKTKEMGETVDTDHLSELTEEEYEIHYLKPNQKGFLKFDAKYLVPFFTRRFTKQEVREGQTQMNYLTNQWFKDVKKVAPTMSDSESEDEVETSLIDNEVTNN</sequence>
<evidence type="ECO:0000256" key="6">
    <source>
        <dbReference type="ARBA" id="ARBA00023053"/>
    </source>
</evidence>
<keyword evidence="8 11" id="KW-0472">Membrane</keyword>
<feature type="transmembrane region" description="Helical" evidence="11">
    <location>
        <begin position="29"/>
        <end position="48"/>
    </location>
</feature>
<dbReference type="PANTHER" id="PTHR10110:SF191">
    <property type="entry name" value="SODIUM_HYDROGEN EXCHANGER 8"/>
    <property type="match status" value="1"/>
</dbReference>
<dbReference type="GO" id="GO:0015385">
    <property type="term" value="F:sodium:proton antiporter activity"/>
    <property type="evidence" value="ECO:0007669"/>
    <property type="project" value="InterPro"/>
</dbReference>
<evidence type="ECO:0000259" key="12">
    <source>
        <dbReference type="Pfam" id="PF00999"/>
    </source>
</evidence>
<dbReference type="Proteomes" id="UP000266721">
    <property type="component" value="Unassembled WGS sequence"/>
</dbReference>
<evidence type="ECO:0000256" key="3">
    <source>
        <dbReference type="ARBA" id="ARBA00022449"/>
    </source>
</evidence>
<dbReference type="GO" id="GO:0051453">
    <property type="term" value="P:regulation of intracellular pH"/>
    <property type="evidence" value="ECO:0007669"/>
    <property type="project" value="TreeGrafter"/>
</dbReference>
<dbReference type="GO" id="GO:0016020">
    <property type="term" value="C:membrane"/>
    <property type="evidence" value="ECO:0007669"/>
    <property type="project" value="InterPro"/>
</dbReference>
<keyword evidence="7" id="KW-0406">Ion transport</keyword>
<evidence type="ECO:0000256" key="1">
    <source>
        <dbReference type="ARBA" id="ARBA00004127"/>
    </source>
</evidence>
<accession>A0A409V7A1</accession>
<keyword evidence="9" id="KW-0739">Sodium transport</keyword>
<protein>
    <submittedName>
        <fullName evidence="13">Sodium 8 hydrogen exchanger</fullName>
    </submittedName>
</protein>
<keyword evidence="3" id="KW-0050">Antiport</keyword>
<evidence type="ECO:0000313" key="13">
    <source>
        <dbReference type="EMBL" id="OPL21035.1"/>
    </source>
</evidence>
<evidence type="ECO:0000256" key="4">
    <source>
        <dbReference type="ARBA" id="ARBA00022692"/>
    </source>
</evidence>
<dbReference type="InterPro" id="IPR018422">
    <property type="entry name" value="Cation/H_exchanger_CPA1"/>
</dbReference>